<evidence type="ECO:0000313" key="2">
    <source>
        <dbReference type="EMBL" id="TYZ14258.1"/>
    </source>
</evidence>
<name>A0A5D6VHQ2_9BACT</name>
<accession>A0A5D6VHQ2</accession>
<comment type="caution">
    <text evidence="2">The sequence shown here is derived from an EMBL/GenBank/DDBJ whole genome shotgun (WGS) entry which is preliminary data.</text>
</comment>
<evidence type="ECO:0008006" key="4">
    <source>
        <dbReference type="Google" id="ProtNLM"/>
    </source>
</evidence>
<dbReference type="PROSITE" id="PS51257">
    <property type="entry name" value="PROKAR_LIPOPROTEIN"/>
    <property type="match status" value="1"/>
</dbReference>
<evidence type="ECO:0000256" key="1">
    <source>
        <dbReference type="SAM" id="SignalP"/>
    </source>
</evidence>
<dbReference type="AlphaFoldDB" id="A0A5D6VHQ2"/>
<evidence type="ECO:0000313" key="3">
    <source>
        <dbReference type="Proteomes" id="UP000322791"/>
    </source>
</evidence>
<feature type="signal peptide" evidence="1">
    <location>
        <begin position="1"/>
        <end position="19"/>
    </location>
</feature>
<reference evidence="2 3" key="1">
    <citation type="submission" date="2019-08" db="EMBL/GenBank/DDBJ databases">
        <authorList>
            <person name="Seo M.-J."/>
        </authorList>
    </citation>
    <scope>NUCLEOTIDE SEQUENCE [LARGE SCALE GENOMIC DNA]</scope>
    <source>
        <strain evidence="2 3">KIGAM108</strain>
    </source>
</reference>
<organism evidence="2 3">
    <name type="scientific">Hymenobacter lutimineralis</name>
    <dbReference type="NCBI Taxonomy" id="2606448"/>
    <lineage>
        <taxon>Bacteria</taxon>
        <taxon>Pseudomonadati</taxon>
        <taxon>Bacteroidota</taxon>
        <taxon>Cytophagia</taxon>
        <taxon>Cytophagales</taxon>
        <taxon>Hymenobacteraceae</taxon>
        <taxon>Hymenobacter</taxon>
    </lineage>
</organism>
<dbReference type="RefSeq" id="WP_149069043.1">
    <property type="nucleotide sequence ID" value="NZ_VTHL01000001.1"/>
</dbReference>
<keyword evidence="3" id="KW-1185">Reference proteome</keyword>
<protein>
    <recommendedName>
        <fullName evidence="4">LemA family protein</fullName>
    </recommendedName>
</protein>
<dbReference type="EMBL" id="VTHL01000001">
    <property type="protein sequence ID" value="TYZ14258.1"/>
    <property type="molecule type" value="Genomic_DNA"/>
</dbReference>
<feature type="chain" id="PRO_5023050728" description="LemA family protein" evidence="1">
    <location>
        <begin position="20"/>
        <end position="196"/>
    </location>
</feature>
<sequence>MTSKYSFWLAFLLVVVAAACNRTPKPLDPASAKAVKLQLGVLQDTVASRWSEMIASDDAKLSATRQVLRALAEQPGTNRPQVQQLSQANDRLVRRRYNQQSMRESALIDAYDAAQDSVLRAVYAVASPAAGQPDEFIRNLTEGIQQYDDAVLGYRVRYDQAAKHFNDYLQLHRAELAELGGKYAKLEPLPLFTIQL</sequence>
<proteinExistence type="predicted"/>
<gene>
    <name evidence="2" type="ORF">FY528_00560</name>
</gene>
<keyword evidence="1" id="KW-0732">Signal</keyword>
<dbReference type="Proteomes" id="UP000322791">
    <property type="component" value="Unassembled WGS sequence"/>
</dbReference>